<evidence type="ECO:0000313" key="1">
    <source>
        <dbReference type="EMBL" id="PJA13406.1"/>
    </source>
</evidence>
<reference evidence="2" key="1">
    <citation type="submission" date="2017-09" db="EMBL/GenBank/DDBJ databases">
        <title>Depth-based differentiation of microbial function through sediment-hosted aquifers and enrichment of novel symbionts in the deep terrestrial subsurface.</title>
        <authorList>
            <person name="Probst A.J."/>
            <person name="Ladd B."/>
            <person name="Jarett J.K."/>
            <person name="Geller-Mcgrath D.E."/>
            <person name="Sieber C.M.K."/>
            <person name="Emerson J.B."/>
            <person name="Anantharaman K."/>
            <person name="Thomas B.C."/>
            <person name="Malmstrom R."/>
            <person name="Stieglmeier M."/>
            <person name="Klingl A."/>
            <person name="Woyke T."/>
            <person name="Ryan C.M."/>
            <person name="Banfield J.F."/>
        </authorList>
    </citation>
    <scope>NUCLEOTIDE SEQUENCE [LARGE SCALE GENOMIC DNA]</scope>
</reference>
<proteinExistence type="predicted"/>
<dbReference type="AlphaFoldDB" id="A0A2M7W1F7"/>
<dbReference type="InterPro" id="IPR023401">
    <property type="entry name" value="ODC_N"/>
</dbReference>
<dbReference type="SUPFAM" id="SSF51735">
    <property type="entry name" value="NAD(P)-binding Rossmann-fold domains"/>
    <property type="match status" value="1"/>
</dbReference>
<comment type="caution">
    <text evidence="1">The sequence shown here is derived from an EMBL/GenBank/DDBJ whole genome shotgun (WGS) entry which is preliminary data.</text>
</comment>
<dbReference type="InterPro" id="IPR036291">
    <property type="entry name" value="NAD(P)-bd_dom_sf"/>
</dbReference>
<dbReference type="Gene3D" id="3.40.50.720">
    <property type="entry name" value="NAD(P)-binding Rossmann-like Domain"/>
    <property type="match status" value="1"/>
</dbReference>
<dbReference type="Gene3D" id="3.30.1780.10">
    <property type="entry name" value="ornithine cyclodeaminase, domain 1"/>
    <property type="match status" value="1"/>
</dbReference>
<dbReference type="PIRSF" id="PIRSF001439">
    <property type="entry name" value="CryM"/>
    <property type="match status" value="1"/>
</dbReference>
<dbReference type="Proteomes" id="UP000228952">
    <property type="component" value="Unassembled WGS sequence"/>
</dbReference>
<organism evidence="1 2">
    <name type="scientific">Candidatus Dojkabacteria bacterium CG_4_10_14_0_2_um_filter_Dojkabacteria_WS6_41_15</name>
    <dbReference type="NCBI Taxonomy" id="2014249"/>
    <lineage>
        <taxon>Bacteria</taxon>
        <taxon>Candidatus Dojkabacteria</taxon>
    </lineage>
</organism>
<dbReference type="EMBL" id="PFQB01000087">
    <property type="protein sequence ID" value="PJA13406.1"/>
    <property type="molecule type" value="Genomic_DNA"/>
</dbReference>
<evidence type="ECO:0000313" key="2">
    <source>
        <dbReference type="Proteomes" id="UP000228952"/>
    </source>
</evidence>
<dbReference type="PANTHER" id="PTHR13812:SF19">
    <property type="entry name" value="KETIMINE REDUCTASE MU-CRYSTALLIN"/>
    <property type="match status" value="1"/>
</dbReference>
<gene>
    <name evidence="1" type="ORF">COX64_03415</name>
</gene>
<dbReference type="Pfam" id="PF02423">
    <property type="entry name" value="OCD_Mu_crystall"/>
    <property type="match status" value="1"/>
</dbReference>
<evidence type="ECO:0008006" key="3">
    <source>
        <dbReference type="Google" id="ProtNLM"/>
    </source>
</evidence>
<accession>A0A2M7W1F7</accession>
<dbReference type="GO" id="GO:0005737">
    <property type="term" value="C:cytoplasm"/>
    <property type="evidence" value="ECO:0007669"/>
    <property type="project" value="TreeGrafter"/>
</dbReference>
<sequence length="310" mass="33719">MAIGIYSRKESSVSLNMTLVIEEVEKAYIGLRNGNVEMPARLFLNRGGKGDLLLGPAYVRNSGYFGAKVSSYTASNETISKLNGVYVLFNEEDGTIAGIFDSGPITAARTGAKSAVAAKYLARKDSEVLGIFGMGVQAKSHIEAMKIVLPMKKVLCWSRSPEKHQDLVEWAKNEMNIDMEVTTIERIAKESDILVDATYSMQPLVTDALIPTGTLVIGLFHSPKSVQFEAATVNRGKSYVDFSQSKDCGTIAQAKTSEELEQLVELKDIIGHDEYRVTLDSSIYFQSGGTSVEDLAAAIAVEKALNNQQS</sequence>
<dbReference type="InterPro" id="IPR003462">
    <property type="entry name" value="ODC_Mu_crystall"/>
</dbReference>
<name>A0A2M7W1F7_9BACT</name>
<dbReference type="PANTHER" id="PTHR13812">
    <property type="entry name" value="KETIMINE REDUCTASE MU-CRYSTALLIN"/>
    <property type="match status" value="1"/>
</dbReference>
<protein>
    <recommendedName>
        <fullName evidence="3">Ornithine cyclodeaminase</fullName>
    </recommendedName>
</protein>